<dbReference type="AlphaFoldDB" id="A0A0L6VUC7"/>
<dbReference type="EMBL" id="LAVV01000455">
    <property type="protein sequence ID" value="KNZ64323.1"/>
    <property type="molecule type" value="Genomic_DNA"/>
</dbReference>
<comment type="caution">
    <text evidence="2">The sequence shown here is derived from an EMBL/GenBank/DDBJ whole genome shotgun (WGS) entry which is preliminary data.</text>
</comment>
<organism evidence="2 3">
    <name type="scientific">Puccinia sorghi</name>
    <dbReference type="NCBI Taxonomy" id="27349"/>
    <lineage>
        <taxon>Eukaryota</taxon>
        <taxon>Fungi</taxon>
        <taxon>Dikarya</taxon>
        <taxon>Basidiomycota</taxon>
        <taxon>Pucciniomycotina</taxon>
        <taxon>Pucciniomycetes</taxon>
        <taxon>Pucciniales</taxon>
        <taxon>Pucciniaceae</taxon>
        <taxon>Puccinia</taxon>
    </lineage>
</organism>
<protein>
    <submittedName>
        <fullName evidence="2">Putative signal peptide protein</fullName>
    </submittedName>
</protein>
<evidence type="ECO:0000313" key="2">
    <source>
        <dbReference type="EMBL" id="KNZ64323.1"/>
    </source>
</evidence>
<dbReference type="Proteomes" id="UP000037035">
    <property type="component" value="Unassembled WGS sequence"/>
</dbReference>
<accession>A0A0L6VUC7</accession>
<dbReference type="VEuPathDB" id="FungiDB:VP01_1040g2"/>
<sequence length="127" mass="14358">MRKQSTHHLTTQLIMCMHCKVCGFVWSKADHGLKPILYKKYLLAVIPTQASSTSFQCSLPTTSITSRPRASHLHQLLYPLSYSPNPTTLPMDANMIAKLQANLAQQDQMIHQLLQRVEAMELRANPT</sequence>
<gene>
    <name evidence="2" type="ORF">VP01_1040g2</name>
</gene>
<evidence type="ECO:0000256" key="1">
    <source>
        <dbReference type="SAM" id="Coils"/>
    </source>
</evidence>
<evidence type="ECO:0000313" key="3">
    <source>
        <dbReference type="Proteomes" id="UP000037035"/>
    </source>
</evidence>
<feature type="coiled-coil region" evidence="1">
    <location>
        <begin position="96"/>
        <end position="123"/>
    </location>
</feature>
<name>A0A0L6VUC7_9BASI</name>
<proteinExistence type="predicted"/>
<keyword evidence="3" id="KW-1185">Reference proteome</keyword>
<reference evidence="2 3" key="1">
    <citation type="submission" date="2015-08" db="EMBL/GenBank/DDBJ databases">
        <title>Next Generation Sequencing and Analysis of the Genome of Puccinia sorghi L Schw, the Causal Agent of Maize Common Rust.</title>
        <authorList>
            <person name="Rochi L."/>
            <person name="Burguener G."/>
            <person name="Darino M."/>
            <person name="Turjanski A."/>
            <person name="Kreff E."/>
            <person name="Dieguez M.J."/>
            <person name="Sacco F."/>
        </authorList>
    </citation>
    <scope>NUCLEOTIDE SEQUENCE [LARGE SCALE GENOMIC DNA]</scope>
    <source>
        <strain evidence="2 3">RO10H11247</strain>
    </source>
</reference>
<keyword evidence="1" id="KW-0175">Coiled coil</keyword>